<keyword evidence="3" id="KW-0411">Iron-sulfur</keyword>
<proteinExistence type="predicted"/>
<dbReference type="Pfam" id="PF04055">
    <property type="entry name" value="Radical_SAM"/>
    <property type="match status" value="1"/>
</dbReference>
<name>A0A5B9QG52_9BACT</name>
<dbReference type="GO" id="GO:0051536">
    <property type="term" value="F:iron-sulfur cluster binding"/>
    <property type="evidence" value="ECO:0007669"/>
    <property type="project" value="UniProtKB-KW"/>
</dbReference>
<dbReference type="SMART" id="SM00729">
    <property type="entry name" value="Elp3"/>
    <property type="match status" value="1"/>
</dbReference>
<dbReference type="AlphaFoldDB" id="A0A5B9QG52"/>
<dbReference type="InterPro" id="IPR058240">
    <property type="entry name" value="rSAM_sf"/>
</dbReference>
<dbReference type="SUPFAM" id="SSF102114">
    <property type="entry name" value="Radical SAM enzymes"/>
    <property type="match status" value="1"/>
</dbReference>
<evidence type="ECO:0000313" key="6">
    <source>
        <dbReference type="Proteomes" id="UP000323917"/>
    </source>
</evidence>
<organism evidence="5 6">
    <name type="scientific">Bythopirellula goksoeyrii</name>
    <dbReference type="NCBI Taxonomy" id="1400387"/>
    <lineage>
        <taxon>Bacteria</taxon>
        <taxon>Pseudomonadati</taxon>
        <taxon>Planctomycetota</taxon>
        <taxon>Planctomycetia</taxon>
        <taxon>Pirellulales</taxon>
        <taxon>Lacipirellulaceae</taxon>
        <taxon>Bythopirellula</taxon>
    </lineage>
</organism>
<protein>
    <submittedName>
        <fullName evidence="5">Radical SAM superfamily protein</fullName>
    </submittedName>
</protein>
<sequence>MLVSWGLILTTFEKQVLPCKTYLDLGNVFACILYIMANEPNQSPKIHGRGSGIQPANPYLHVLQEADWEHVAEDEEYLTELGRPRTVYLPDNSQSIISENDSPDIPFRYSVNPYRGCAHGCSYCYARPTHEYLGLSAGIDFETKVMVKHRAGDLLRDWLARPAWRPEPITFSGVTDCYQPAEREFRLTRACLEVVLEANQPVHLITKNALVLRDLDLLRELAAKNLVRVAVSITSLNQSLTRVMEPRTSSPAARLAAVEELSSAGVSTFVMAAPMIPGLNDSELPSILRAASEAGAQGAAFVLLRLPTTVRPVFFDWLERQVPDQAEKVKNRIRSTRGGRVNSARFGERMRGTGEIADQIAQTFRVFAAKYGLAGKLPPLDCSQFHPPRAKSGQMSLF</sequence>
<keyword evidence="6" id="KW-1185">Reference proteome</keyword>
<dbReference type="PANTHER" id="PTHR43432">
    <property type="entry name" value="SLR0285 PROTEIN"/>
    <property type="match status" value="1"/>
</dbReference>
<dbReference type="SFLD" id="SFLDG01084">
    <property type="entry name" value="Uncharacterised_Radical_SAM_Su"/>
    <property type="match status" value="1"/>
</dbReference>
<evidence type="ECO:0000259" key="4">
    <source>
        <dbReference type="SMART" id="SM00729"/>
    </source>
</evidence>
<dbReference type="EMBL" id="CP042913">
    <property type="protein sequence ID" value="QEG37764.1"/>
    <property type="molecule type" value="Genomic_DNA"/>
</dbReference>
<dbReference type="PANTHER" id="PTHR43432:SF3">
    <property type="entry name" value="SLR0285 PROTEIN"/>
    <property type="match status" value="1"/>
</dbReference>
<feature type="domain" description="Elp3/MiaA/NifB-like radical SAM core" evidence="4">
    <location>
        <begin position="107"/>
        <end position="335"/>
    </location>
</feature>
<dbReference type="GO" id="GO:0046872">
    <property type="term" value="F:metal ion binding"/>
    <property type="evidence" value="ECO:0007669"/>
    <property type="project" value="UniProtKB-KW"/>
</dbReference>
<dbReference type="InterPro" id="IPR040086">
    <property type="entry name" value="MJ0683-like"/>
</dbReference>
<accession>A0A5B9QG52</accession>
<evidence type="ECO:0000256" key="1">
    <source>
        <dbReference type="ARBA" id="ARBA00022723"/>
    </source>
</evidence>
<dbReference type="SFLD" id="SFLDS00029">
    <property type="entry name" value="Radical_SAM"/>
    <property type="match status" value="1"/>
</dbReference>
<evidence type="ECO:0000256" key="3">
    <source>
        <dbReference type="ARBA" id="ARBA00023014"/>
    </source>
</evidence>
<gene>
    <name evidence="5" type="ORF">Pr1d_51110</name>
</gene>
<dbReference type="GO" id="GO:0003824">
    <property type="term" value="F:catalytic activity"/>
    <property type="evidence" value="ECO:0007669"/>
    <property type="project" value="InterPro"/>
</dbReference>
<reference evidence="5 6" key="1">
    <citation type="submission" date="2019-08" db="EMBL/GenBank/DDBJ databases">
        <title>Deep-cultivation of Planctomycetes and their phenomic and genomic characterization uncovers novel biology.</title>
        <authorList>
            <person name="Wiegand S."/>
            <person name="Jogler M."/>
            <person name="Boedeker C."/>
            <person name="Pinto D."/>
            <person name="Vollmers J."/>
            <person name="Rivas-Marin E."/>
            <person name="Kohn T."/>
            <person name="Peeters S.H."/>
            <person name="Heuer A."/>
            <person name="Rast P."/>
            <person name="Oberbeckmann S."/>
            <person name="Bunk B."/>
            <person name="Jeske O."/>
            <person name="Meyerdierks A."/>
            <person name="Storesund J.E."/>
            <person name="Kallscheuer N."/>
            <person name="Luecker S."/>
            <person name="Lage O.M."/>
            <person name="Pohl T."/>
            <person name="Merkel B.J."/>
            <person name="Hornburger P."/>
            <person name="Mueller R.-W."/>
            <person name="Bruemmer F."/>
            <person name="Labrenz M."/>
            <person name="Spormann A.M."/>
            <person name="Op den Camp H."/>
            <person name="Overmann J."/>
            <person name="Amann R."/>
            <person name="Jetten M.S.M."/>
            <person name="Mascher T."/>
            <person name="Medema M.H."/>
            <person name="Devos D.P."/>
            <person name="Kaster A.-K."/>
            <person name="Ovreas L."/>
            <person name="Rohde M."/>
            <person name="Galperin M.Y."/>
            <person name="Jogler C."/>
        </authorList>
    </citation>
    <scope>NUCLEOTIDE SEQUENCE [LARGE SCALE GENOMIC DNA]</scope>
    <source>
        <strain evidence="5 6">Pr1d</strain>
    </source>
</reference>
<evidence type="ECO:0000313" key="5">
    <source>
        <dbReference type="EMBL" id="QEG37764.1"/>
    </source>
</evidence>
<dbReference type="Gene3D" id="3.80.30.30">
    <property type="match status" value="1"/>
</dbReference>
<keyword evidence="2" id="KW-0408">Iron</keyword>
<dbReference type="InterPro" id="IPR006638">
    <property type="entry name" value="Elp3/MiaA/NifB-like_rSAM"/>
</dbReference>
<dbReference type="NCBIfam" id="NF033668">
    <property type="entry name" value="rSAM_PA0069"/>
    <property type="match status" value="1"/>
</dbReference>
<dbReference type="Proteomes" id="UP000323917">
    <property type="component" value="Chromosome"/>
</dbReference>
<evidence type="ECO:0000256" key="2">
    <source>
        <dbReference type="ARBA" id="ARBA00023004"/>
    </source>
</evidence>
<keyword evidence="1" id="KW-0479">Metal-binding</keyword>
<dbReference type="KEGG" id="bgok:Pr1d_51110"/>
<dbReference type="InterPro" id="IPR007197">
    <property type="entry name" value="rSAM"/>
</dbReference>